<gene>
    <name evidence="2" type="ORF">KME25_23685</name>
</gene>
<accession>A0A951PNW2</accession>
<dbReference type="PANTHER" id="PTHR46312">
    <property type="entry name" value="NACHT DOMAIN-CONTAINING PROTEIN"/>
    <property type="match status" value="1"/>
</dbReference>
<dbReference type="Gene3D" id="3.40.50.300">
    <property type="entry name" value="P-loop containing nucleotide triphosphate hydrolases"/>
    <property type="match status" value="1"/>
</dbReference>
<organism evidence="2 3">
    <name type="scientific">Symplocastrum torsivum CPER-KK1</name>
    <dbReference type="NCBI Taxonomy" id="450513"/>
    <lineage>
        <taxon>Bacteria</taxon>
        <taxon>Bacillati</taxon>
        <taxon>Cyanobacteriota</taxon>
        <taxon>Cyanophyceae</taxon>
        <taxon>Oscillatoriophycideae</taxon>
        <taxon>Oscillatoriales</taxon>
        <taxon>Microcoleaceae</taxon>
        <taxon>Symplocastrum</taxon>
    </lineage>
</organism>
<dbReference type="CDD" id="cd01120">
    <property type="entry name" value="RecA-like_superfamily"/>
    <property type="match status" value="1"/>
</dbReference>
<proteinExistence type="predicted"/>
<dbReference type="SUPFAM" id="SSF52540">
    <property type="entry name" value="P-loop containing nucleoside triphosphate hydrolases"/>
    <property type="match status" value="1"/>
</dbReference>
<dbReference type="InterPro" id="IPR027417">
    <property type="entry name" value="P-loop_NTPase"/>
</dbReference>
<dbReference type="AlphaFoldDB" id="A0A951PNW2"/>
<protein>
    <submittedName>
        <fullName evidence="2">NACHT domain-containing protein</fullName>
    </submittedName>
</protein>
<dbReference type="InterPro" id="IPR007111">
    <property type="entry name" value="NACHT_NTPase"/>
</dbReference>
<sequence length="1081" mass="120903">MSGSGGGSGYNFQARAIAYVGAHILAQRRLDWIDHSIPDIPVAVATETGGPGDDIQVTLQDGVKLEIQAKKGLRYDQKFWDALLRLASGLTKEPFLHGVLLIDPKATGKIKNELREDFRTLGVNGSGNLKQLTQEVIARFHQEGIQVNSELFRRFKIIQADFQDSSPEVKFASELLSKVVHDGNQAKNAWKVLDSDGHELIELTGKRDAVALARLLTNVPIELSETADNPIIVAELYREWLNRITAYFTVLGFGTELSVESAWIHLQASNHKNNDQAFNADYIPHAYHRVVVTGKSGAGKSTFLQRVAHRLSNSDKRVLWIRLPRVAKYFEQGKPFAEAILIDAAENSGVEISQLKRVLANPDYLLADGLDECDVSQLGSIAQQLVSWSSGHSDTKIIATTRPDNHNAASFPEWEHVTLLPLASQDIKKNTRQLLEARFNDASQIENQLASFEQRLKVNRTASLAAQNPLLLGFLIQLSTNDVELSQHRSGLYESIIELSHKQSPLNRKFNVELEPHIAFCVIEITGWILQNSPEISERKLVEKLGKELADELDCKLLTAQGEAQKGLDFWKERRIVECLQMGHQNVFTFVHLSLQEYAAGKYAASLILQKLHEWLTQVRQEPKWKEVILFAAGAGAAEQIVTHLLSLDDSGESTSIELILAAEALAEVSKPSLELLKEVVKRLQLRLASSLPDVVFEAAEALSLLVFQAPNIIGTIAQSLFNHTPLWTRLSAMKLAIDCGESYVNLEVLTDLLDDIIAEPAQASGIFYKPRKRTYRNWNFQNQIACQGFQILLKNKPDLSVANQIYNFISKGRLSGNTQQVLTKLLSDILPEKLENKDSQESKGWSLICLKLIRPVLAENKPNPKKLLEDLRQREKAKLADQVFLEAIVHVANSNSEDLPSEEQSRELIALGILYSGMGWREIATTDWDVLSERQDLDAVEAVLKGMIAALDINIREITIDALWILSKIKSFASYDLDAIEVELNKQDTEDTSQGYEWALEQLLEIRINDKYRYIGHHIPKVFVNPKWESSKKIRLDTEKLIRALEHPSEGIRCSAALLLLNGAGGDEAADLVQKLLEDG</sequence>
<feature type="domain" description="NACHT" evidence="1">
    <location>
        <begin position="289"/>
        <end position="436"/>
    </location>
</feature>
<dbReference type="Proteomes" id="UP000753908">
    <property type="component" value="Unassembled WGS sequence"/>
</dbReference>
<reference evidence="2" key="1">
    <citation type="submission" date="2021-05" db="EMBL/GenBank/DDBJ databases">
        <authorList>
            <person name="Pietrasiak N."/>
            <person name="Ward R."/>
            <person name="Stajich J.E."/>
            <person name="Kurbessoian T."/>
        </authorList>
    </citation>
    <scope>NUCLEOTIDE SEQUENCE</scope>
    <source>
        <strain evidence="2">CPER-KK1</strain>
    </source>
</reference>
<evidence type="ECO:0000259" key="1">
    <source>
        <dbReference type="Pfam" id="PF05729"/>
    </source>
</evidence>
<reference evidence="2" key="2">
    <citation type="journal article" date="2022" name="Microbiol. Resour. Announc.">
        <title>Metagenome Sequencing to Explore Phylogenomics of Terrestrial Cyanobacteria.</title>
        <authorList>
            <person name="Ward R.D."/>
            <person name="Stajich J.E."/>
            <person name="Johansen J.R."/>
            <person name="Huntemann M."/>
            <person name="Clum A."/>
            <person name="Foster B."/>
            <person name="Foster B."/>
            <person name="Roux S."/>
            <person name="Palaniappan K."/>
            <person name="Varghese N."/>
            <person name="Mukherjee S."/>
            <person name="Reddy T.B.K."/>
            <person name="Daum C."/>
            <person name="Copeland A."/>
            <person name="Chen I.A."/>
            <person name="Ivanova N.N."/>
            <person name="Kyrpides N.C."/>
            <person name="Shapiro N."/>
            <person name="Eloe-Fadrosh E.A."/>
            <person name="Pietrasiak N."/>
        </authorList>
    </citation>
    <scope>NUCLEOTIDE SEQUENCE</scope>
    <source>
        <strain evidence="2">CPER-KK1</strain>
    </source>
</reference>
<evidence type="ECO:0000313" key="3">
    <source>
        <dbReference type="Proteomes" id="UP000753908"/>
    </source>
</evidence>
<name>A0A951PNW2_9CYAN</name>
<evidence type="ECO:0000313" key="2">
    <source>
        <dbReference type="EMBL" id="MBW4547415.1"/>
    </source>
</evidence>
<dbReference type="SUPFAM" id="SSF48371">
    <property type="entry name" value="ARM repeat"/>
    <property type="match status" value="1"/>
</dbReference>
<dbReference type="InterPro" id="IPR016024">
    <property type="entry name" value="ARM-type_fold"/>
</dbReference>
<dbReference type="Pfam" id="PF05729">
    <property type="entry name" value="NACHT"/>
    <property type="match status" value="1"/>
</dbReference>
<comment type="caution">
    <text evidence="2">The sequence shown here is derived from an EMBL/GenBank/DDBJ whole genome shotgun (WGS) entry which is preliminary data.</text>
</comment>
<dbReference type="PANTHER" id="PTHR46312:SF2">
    <property type="entry name" value="NUCLEOTIDE-BINDING OLIGOMERIZATION DOMAIN-CONTAINING PROTEIN 2-LIKE"/>
    <property type="match status" value="1"/>
</dbReference>
<dbReference type="EMBL" id="JAHHIF010000040">
    <property type="protein sequence ID" value="MBW4547415.1"/>
    <property type="molecule type" value="Genomic_DNA"/>
</dbReference>